<evidence type="ECO:0000256" key="1">
    <source>
        <dbReference type="ARBA" id="ARBA00022475"/>
    </source>
</evidence>
<proteinExistence type="inferred from homology"/>
<sequence>MFVSFYLTPNAATGSKFLGTIGGNGGCSSSYSQQWKDLDMLYWAAIFLVIALIAAVFGFGGIASASAGIAQILFVVFLVLFIATLIMRAVRS</sequence>
<keyword evidence="4 5" id="KW-0472">Membrane</keyword>
<keyword evidence="7" id="KW-1185">Reference proteome</keyword>
<keyword evidence="1 5" id="KW-1003">Cell membrane</keyword>
<reference evidence="7" key="1">
    <citation type="journal article" date="2019" name="Int. J. Syst. Evol. Microbiol.">
        <title>The Global Catalogue of Microorganisms (GCM) 10K type strain sequencing project: providing services to taxonomists for standard genome sequencing and annotation.</title>
        <authorList>
            <consortium name="The Broad Institute Genomics Platform"/>
            <consortium name="The Broad Institute Genome Sequencing Center for Infectious Disease"/>
            <person name="Wu L."/>
            <person name="Ma J."/>
        </authorList>
    </citation>
    <scope>NUCLEOTIDE SEQUENCE [LARGE SCALE GENOMIC DNA]</scope>
    <source>
        <strain evidence="7">CGMCC 1.12478</strain>
    </source>
</reference>
<dbReference type="NCBIfam" id="NF010226">
    <property type="entry name" value="PRK13682.1-1"/>
    <property type="match status" value="1"/>
</dbReference>
<keyword evidence="3 5" id="KW-1133">Transmembrane helix</keyword>
<feature type="transmembrane region" description="Helical" evidence="5">
    <location>
        <begin position="69"/>
        <end position="90"/>
    </location>
</feature>
<protein>
    <recommendedName>
        <fullName evidence="5">UPF0391 membrane protein GCM10011363_33260</fullName>
    </recommendedName>
</protein>
<organism evidence="6 7">
    <name type="scientific">Marivita lacus</name>
    <dbReference type="NCBI Taxonomy" id="1323742"/>
    <lineage>
        <taxon>Bacteria</taxon>
        <taxon>Pseudomonadati</taxon>
        <taxon>Pseudomonadota</taxon>
        <taxon>Alphaproteobacteria</taxon>
        <taxon>Rhodobacterales</taxon>
        <taxon>Roseobacteraceae</taxon>
        <taxon>Marivita</taxon>
    </lineage>
</organism>
<dbReference type="EMBL" id="BMFC01000010">
    <property type="protein sequence ID" value="GGC14060.1"/>
    <property type="molecule type" value="Genomic_DNA"/>
</dbReference>
<feature type="transmembrane region" description="Helical" evidence="5">
    <location>
        <begin position="40"/>
        <end position="63"/>
    </location>
</feature>
<comment type="similarity">
    <text evidence="5">Belongs to the UPF0391 family.</text>
</comment>
<evidence type="ECO:0000256" key="4">
    <source>
        <dbReference type="ARBA" id="ARBA00023136"/>
    </source>
</evidence>
<gene>
    <name evidence="6" type="ORF">GCM10011363_33260</name>
</gene>
<keyword evidence="2 5" id="KW-0812">Transmembrane</keyword>
<evidence type="ECO:0000256" key="3">
    <source>
        <dbReference type="ARBA" id="ARBA00022989"/>
    </source>
</evidence>
<evidence type="ECO:0000313" key="6">
    <source>
        <dbReference type="EMBL" id="GGC14060.1"/>
    </source>
</evidence>
<evidence type="ECO:0000313" key="7">
    <source>
        <dbReference type="Proteomes" id="UP000645462"/>
    </source>
</evidence>
<dbReference type="Proteomes" id="UP000645462">
    <property type="component" value="Unassembled WGS sequence"/>
</dbReference>
<dbReference type="InterPro" id="IPR009760">
    <property type="entry name" value="DUF1328"/>
</dbReference>
<comment type="caution">
    <text evidence="6">The sequence shown here is derived from an EMBL/GenBank/DDBJ whole genome shotgun (WGS) entry which is preliminary data.</text>
</comment>
<dbReference type="Pfam" id="PF07043">
    <property type="entry name" value="DUF1328"/>
    <property type="match status" value="1"/>
</dbReference>
<name>A0ABQ1L2H8_9RHOB</name>
<dbReference type="HAMAP" id="MF_01361">
    <property type="entry name" value="UPF0391"/>
    <property type="match status" value="1"/>
</dbReference>
<evidence type="ECO:0000256" key="2">
    <source>
        <dbReference type="ARBA" id="ARBA00022692"/>
    </source>
</evidence>
<accession>A0ABQ1L2H8</accession>
<comment type="caution">
    <text evidence="5">Lacks conserved residue(s) required for the propagation of feature annotation.</text>
</comment>
<dbReference type="NCBIfam" id="NF010229">
    <property type="entry name" value="PRK13682.1-4"/>
    <property type="match status" value="1"/>
</dbReference>
<evidence type="ECO:0000256" key="5">
    <source>
        <dbReference type="HAMAP-Rule" id="MF_01361"/>
    </source>
</evidence>